<dbReference type="AlphaFoldDB" id="A0A913ZK12"/>
<keyword evidence="3" id="KW-1185">Reference proteome</keyword>
<name>A0A913ZK12_PATMI</name>
<dbReference type="CTD" id="100129480"/>
<sequence>MHCACCAADMATRPPSIKSFAHQCHPVTRLLVFTLPANCPLCGQKVDASSVTSPVAQYPSPFVSSCGVPFSVVIKPTVGDFLQSYGQDDNLHTGITTSKGTVYSYDETGVHRECLGWSQCLTVSLLEEYDEDLRSGWDRRLAGMDTEPEWQKEWYKDDGHNCFDFVVGFLNAIGYRHPHHNQNGPITREDFCRDLIMPVTCRAAGYIGIHRSIARYGFLVEQASKGS</sequence>
<dbReference type="InterPro" id="IPR032016">
    <property type="entry name" value="MKRN2OS-like"/>
</dbReference>
<dbReference type="EnsemblMetazoa" id="XM_038195448.1">
    <property type="protein sequence ID" value="XP_038051376.1"/>
    <property type="gene ID" value="LOC119724406"/>
</dbReference>
<dbReference type="PANTHER" id="PTHR33963">
    <property type="entry name" value="MKRN2 OPPOSITE STRAND PROTEIN"/>
    <property type="match status" value="1"/>
</dbReference>
<proteinExistence type="predicted"/>
<reference evidence="2" key="1">
    <citation type="submission" date="2022-11" db="UniProtKB">
        <authorList>
            <consortium name="EnsemblMetazoa"/>
        </authorList>
    </citation>
    <scope>IDENTIFICATION</scope>
</reference>
<dbReference type="RefSeq" id="XP_038051376.1">
    <property type="nucleotide sequence ID" value="XM_038195448.1"/>
</dbReference>
<evidence type="ECO:0000313" key="3">
    <source>
        <dbReference type="Proteomes" id="UP000887568"/>
    </source>
</evidence>
<organism evidence="2 3">
    <name type="scientific">Patiria miniata</name>
    <name type="common">Bat star</name>
    <name type="synonym">Asterina miniata</name>
    <dbReference type="NCBI Taxonomy" id="46514"/>
    <lineage>
        <taxon>Eukaryota</taxon>
        <taxon>Metazoa</taxon>
        <taxon>Echinodermata</taxon>
        <taxon>Eleutherozoa</taxon>
        <taxon>Asterozoa</taxon>
        <taxon>Asteroidea</taxon>
        <taxon>Valvatacea</taxon>
        <taxon>Valvatida</taxon>
        <taxon>Asterinidae</taxon>
        <taxon>Patiria</taxon>
    </lineage>
</organism>
<feature type="domain" description="MKRN2 opposite strand protein-like C-terminal" evidence="1">
    <location>
        <begin position="58"/>
        <end position="213"/>
    </location>
</feature>
<evidence type="ECO:0000313" key="2">
    <source>
        <dbReference type="EnsemblMetazoa" id="XP_038051376.1"/>
    </source>
</evidence>
<evidence type="ECO:0000259" key="1">
    <source>
        <dbReference type="Pfam" id="PF16044"/>
    </source>
</evidence>
<dbReference type="GeneID" id="119724406"/>
<dbReference type="OrthoDB" id="10065749at2759"/>
<dbReference type="OMA" id="PNMYGMM"/>
<dbReference type="PANTHER" id="PTHR33963:SF2">
    <property type="entry name" value="MKRN2 OPPOSITE STRAND PROTEIN"/>
    <property type="match status" value="1"/>
</dbReference>
<accession>A0A913ZK12</accession>
<dbReference type="InterPro" id="IPR053921">
    <property type="entry name" value="MKRN2OS-like_C"/>
</dbReference>
<dbReference type="Pfam" id="PF16044">
    <property type="entry name" value="DUF4796_C"/>
    <property type="match status" value="1"/>
</dbReference>
<protein>
    <recommendedName>
        <fullName evidence="1">MKRN2 opposite strand protein-like C-terminal domain-containing protein</fullName>
    </recommendedName>
</protein>
<dbReference type="Proteomes" id="UP000887568">
    <property type="component" value="Unplaced"/>
</dbReference>